<dbReference type="CDD" id="cd03801">
    <property type="entry name" value="GT4_PimA-like"/>
    <property type="match status" value="1"/>
</dbReference>
<dbReference type="PANTHER" id="PTHR12526">
    <property type="entry name" value="GLYCOSYLTRANSFERASE"/>
    <property type="match status" value="1"/>
</dbReference>
<dbReference type="AlphaFoldDB" id="A0A1H5Y779"/>
<dbReference type="OrthoDB" id="6813549at2"/>
<name>A0A1H5Y779_9RHOB</name>
<keyword evidence="1" id="KW-0328">Glycosyltransferase</keyword>
<proteinExistence type="predicted"/>
<dbReference type="PANTHER" id="PTHR12526:SF510">
    <property type="entry name" value="D-INOSITOL 3-PHOSPHATE GLYCOSYLTRANSFERASE"/>
    <property type="match status" value="1"/>
</dbReference>
<keyword evidence="2" id="KW-0808">Transferase</keyword>
<dbReference type="Proteomes" id="UP000236742">
    <property type="component" value="Unassembled WGS sequence"/>
</dbReference>
<dbReference type="EMBL" id="FNVD01000015">
    <property type="protein sequence ID" value="SEG19939.1"/>
    <property type="molecule type" value="Genomic_DNA"/>
</dbReference>
<evidence type="ECO:0000256" key="1">
    <source>
        <dbReference type="ARBA" id="ARBA00022676"/>
    </source>
</evidence>
<dbReference type="Gene3D" id="3.40.50.2000">
    <property type="entry name" value="Glycogen Phosphorylase B"/>
    <property type="match status" value="3"/>
</dbReference>
<evidence type="ECO:0000313" key="3">
    <source>
        <dbReference type="EMBL" id="SEG19939.1"/>
    </source>
</evidence>
<evidence type="ECO:0000256" key="2">
    <source>
        <dbReference type="ARBA" id="ARBA00022679"/>
    </source>
</evidence>
<sequence>MKVAILAEQNFNLVDGSTVWLLNVCRLLAMQPGFELDLLLSHRLENRVLADELPVAARVVEAPELLAAAGLVAPRVEAETVLEVLAAQEAARGRYDRIFVRGALYLDRLLAEPEIRDRVVAYAAGVVPDLSAAEPRWLGAARAARVPLVVQSATAARVMETLADYPPWAIHVVPPAVFVPDVPPPPRDGPVTLCYAGKIDAGYGLDWLADLAEAIAADPGLGLRVIAGKEAWRARHPAFFARMDALRKAATAGRLPGVSVVSNLPPSRAMRQMAEADFGYCLRGPAYDDVLEVSTKAMEFCALGVPPILNDTALNRDMFGADYPYLIDPAAEDVPARLLEILRGGRKGADHAAARARAAEAAKAAAAPVLAARLGRAVLGRDPAAPALVTAPRRILVATHQPKFLDRMAARLRGEEKLRLDWQIWAGMDGPGDALRAEVPAGVDTVFCEWCCENAVWHSRNKRPGTKLIVRLHRFEAFQPFPGRVDWDKVDALIVVSEWFRDHMAGQYGIDPARIHVLPQYVDWHALRRPKLPEARFAVGLVGIAPFAHKRPDRALDFLAALRARDPRFHLVVRGAMPWQMPWLWNREDDTRARYEALFRRVETDSALAGAVRFDPPGPDMEEWYRGVGAILSSSDSEGCHTAVLEGMASGCLPVVHDWPGARGLYGEHVHADLRAAIPGLIAFAEGDDIDTARAALSRRVERHDVAHFIRAVLRL</sequence>
<gene>
    <name evidence="3" type="ORF">SAMN05421751_11535</name>
</gene>
<organism evidence="3 4">
    <name type="scientific">Jhaorihella thermophila</name>
    <dbReference type="NCBI Taxonomy" id="488547"/>
    <lineage>
        <taxon>Bacteria</taxon>
        <taxon>Pseudomonadati</taxon>
        <taxon>Pseudomonadota</taxon>
        <taxon>Alphaproteobacteria</taxon>
        <taxon>Rhodobacterales</taxon>
        <taxon>Paracoccaceae</taxon>
        <taxon>Jhaorihella</taxon>
    </lineage>
</organism>
<dbReference type="GO" id="GO:0016757">
    <property type="term" value="F:glycosyltransferase activity"/>
    <property type="evidence" value="ECO:0007669"/>
    <property type="project" value="UniProtKB-KW"/>
</dbReference>
<accession>A0A1H5Y779</accession>
<reference evidence="3 4" key="1">
    <citation type="submission" date="2016-10" db="EMBL/GenBank/DDBJ databases">
        <authorList>
            <person name="de Groot N.N."/>
        </authorList>
    </citation>
    <scope>NUCLEOTIDE SEQUENCE [LARGE SCALE GENOMIC DNA]</scope>
    <source>
        <strain evidence="3 4">DSM 23413</strain>
    </source>
</reference>
<evidence type="ECO:0000313" key="4">
    <source>
        <dbReference type="Proteomes" id="UP000236742"/>
    </source>
</evidence>
<keyword evidence="4" id="KW-1185">Reference proteome</keyword>
<dbReference type="RefSeq" id="WP_104008893.1">
    <property type="nucleotide sequence ID" value="NZ_FNVD01000015.1"/>
</dbReference>
<protein>
    <submittedName>
        <fullName evidence="3">Uncharacterized protein</fullName>
    </submittedName>
</protein>
<dbReference type="SUPFAM" id="SSF53756">
    <property type="entry name" value="UDP-Glycosyltransferase/glycogen phosphorylase"/>
    <property type="match status" value="2"/>
</dbReference>